<feature type="domain" description="VOC" evidence="1">
    <location>
        <begin position="2"/>
        <end position="118"/>
    </location>
</feature>
<dbReference type="RefSeq" id="WP_133317847.1">
    <property type="nucleotide sequence ID" value="NZ_SMTL01000006.1"/>
</dbReference>
<accession>A0A4R5UAK8</accession>
<sequence>MRLDHVTLRTADLEGTRKFLEGLLGLVVGYRPSFGFPGYWLYDGAQPVVHLIPGDGTPAARNAEGIDHVAFRLDGYDDFRRTLDVEGMPYSTMDLPELGERRLFVRTPGGILIELVFREVPKRPPS</sequence>
<gene>
    <name evidence="2" type="ORF">E2F50_19490</name>
</gene>
<evidence type="ECO:0000313" key="2">
    <source>
        <dbReference type="EMBL" id="TDK31846.1"/>
    </source>
</evidence>
<evidence type="ECO:0000259" key="1">
    <source>
        <dbReference type="PROSITE" id="PS51819"/>
    </source>
</evidence>
<dbReference type="PROSITE" id="PS51819">
    <property type="entry name" value="VOC"/>
    <property type="match status" value="1"/>
</dbReference>
<organism evidence="2 3">
    <name type="scientific">Rhizobium deserti</name>
    <dbReference type="NCBI Taxonomy" id="2547961"/>
    <lineage>
        <taxon>Bacteria</taxon>
        <taxon>Pseudomonadati</taxon>
        <taxon>Pseudomonadota</taxon>
        <taxon>Alphaproteobacteria</taxon>
        <taxon>Hyphomicrobiales</taxon>
        <taxon>Rhizobiaceae</taxon>
        <taxon>Rhizobium/Agrobacterium group</taxon>
        <taxon>Rhizobium</taxon>
    </lineage>
</organism>
<comment type="caution">
    <text evidence="2">The sequence shown here is derived from an EMBL/GenBank/DDBJ whole genome shotgun (WGS) entry which is preliminary data.</text>
</comment>
<dbReference type="Proteomes" id="UP000295238">
    <property type="component" value="Unassembled WGS sequence"/>
</dbReference>
<evidence type="ECO:0000313" key="3">
    <source>
        <dbReference type="Proteomes" id="UP000295238"/>
    </source>
</evidence>
<dbReference type="Pfam" id="PF00903">
    <property type="entry name" value="Glyoxalase"/>
    <property type="match status" value="1"/>
</dbReference>
<dbReference type="Gene3D" id="3.10.180.10">
    <property type="entry name" value="2,3-Dihydroxybiphenyl 1,2-Dioxygenase, domain 1"/>
    <property type="match status" value="1"/>
</dbReference>
<dbReference type="SUPFAM" id="SSF54593">
    <property type="entry name" value="Glyoxalase/Bleomycin resistance protein/Dihydroxybiphenyl dioxygenase"/>
    <property type="match status" value="1"/>
</dbReference>
<proteinExistence type="predicted"/>
<protein>
    <submittedName>
        <fullName evidence="2">Glyoxalase</fullName>
    </submittedName>
</protein>
<dbReference type="OrthoDB" id="5243302at2"/>
<dbReference type="AlphaFoldDB" id="A0A4R5UAK8"/>
<dbReference type="InterPro" id="IPR004360">
    <property type="entry name" value="Glyas_Fos-R_dOase_dom"/>
</dbReference>
<dbReference type="InterPro" id="IPR029068">
    <property type="entry name" value="Glyas_Bleomycin-R_OHBP_Dase"/>
</dbReference>
<name>A0A4R5UAK8_9HYPH</name>
<dbReference type="EMBL" id="SMTL01000006">
    <property type="protein sequence ID" value="TDK31846.1"/>
    <property type="molecule type" value="Genomic_DNA"/>
</dbReference>
<dbReference type="InterPro" id="IPR037523">
    <property type="entry name" value="VOC_core"/>
</dbReference>
<keyword evidence="3" id="KW-1185">Reference proteome</keyword>
<reference evidence="2 3" key="1">
    <citation type="submission" date="2019-03" db="EMBL/GenBank/DDBJ databases">
        <title>Rhizobium sp. nov., an bacterium isolated from biocrust in Mu Us Desert.</title>
        <authorList>
            <person name="Lixiong L."/>
        </authorList>
    </citation>
    <scope>NUCLEOTIDE SEQUENCE [LARGE SCALE GENOMIC DNA]</scope>
    <source>
        <strain evidence="2 3">SPY-1</strain>
    </source>
</reference>